<dbReference type="PANTHER" id="PTHR30405">
    <property type="entry name" value="TRANSPOSASE"/>
    <property type="match status" value="1"/>
</dbReference>
<dbReference type="GO" id="GO:0046872">
    <property type="term" value="F:metal ion binding"/>
    <property type="evidence" value="ECO:0007669"/>
    <property type="project" value="UniProtKB-KW"/>
</dbReference>
<evidence type="ECO:0000256" key="2">
    <source>
        <dbReference type="ARBA" id="ARBA00011044"/>
    </source>
</evidence>
<evidence type="ECO:0000256" key="1">
    <source>
        <dbReference type="ARBA" id="ARBA00008761"/>
    </source>
</evidence>
<comment type="caution">
    <text evidence="12">The sequence shown here is derived from an EMBL/GenBank/DDBJ whole genome shotgun (WGS) entry which is preliminary data.</text>
</comment>
<dbReference type="InterPro" id="IPR051399">
    <property type="entry name" value="RNA-guided_DNA_endo/Transpos"/>
</dbReference>
<evidence type="ECO:0000256" key="8">
    <source>
        <dbReference type="SAM" id="MobiDB-lite"/>
    </source>
</evidence>
<evidence type="ECO:0000256" key="5">
    <source>
        <dbReference type="ARBA" id="ARBA00022833"/>
    </source>
</evidence>
<evidence type="ECO:0000259" key="11">
    <source>
        <dbReference type="Pfam" id="PF12323"/>
    </source>
</evidence>
<sequence length="404" mass="46126">MKARYRYRIYPTLGQQMALAKLFGCVRVIWNDALAFCINRYQDGEQKPKNAELQKQFITQAKRTTQREWLSQVSSVPLQQALNDLEQAYQNFFKSYKGQRKGKPVKPPRFKKRHAKHSARFTQRGFTLRGDCLKIAKIGKLKIAWSRPLPCVPSSVTLIKDAAGRYFVSFVVEIASEVLPKNENSVGIDLGIATFATLDNGQKIDAPKPLKKRINRLRRLSKNLSRKTKGSKRYERAKKRQAKLHAKLKDTRTDFLHKLSTQIIRENQTIVLEDLNVAGMVKNRKLSRAISDLGWREFRTYLEGKAERYSREFRVISRWEPTSQTCSCCGFRGGKLDLSVRNWTCLNCGTTHDRDVNAARNILVAGGHSETKTGRGDRPETPAKGAAVREASTHREYVQLTLLG</sequence>
<evidence type="ECO:0000256" key="3">
    <source>
        <dbReference type="ARBA" id="ARBA00022578"/>
    </source>
</evidence>
<name>A0A6B3N9I3_9CYAN</name>
<keyword evidence="3" id="KW-0815">Transposition</keyword>
<accession>A0A6B3N9I3</accession>
<protein>
    <submittedName>
        <fullName evidence="12">IS200/IS605 family element transposase accessory protein TnpB</fullName>
    </submittedName>
</protein>
<evidence type="ECO:0000313" key="12">
    <source>
        <dbReference type="EMBL" id="NER30266.1"/>
    </source>
</evidence>
<dbReference type="NCBIfam" id="TIGR01766">
    <property type="entry name" value="IS200/IS605 family accessory protein TnpB-like domain"/>
    <property type="match status" value="1"/>
</dbReference>
<feature type="domain" description="Cas12f1-like TNB" evidence="10">
    <location>
        <begin position="295"/>
        <end position="362"/>
    </location>
</feature>
<dbReference type="GO" id="GO:0003677">
    <property type="term" value="F:DNA binding"/>
    <property type="evidence" value="ECO:0007669"/>
    <property type="project" value="UniProtKB-KW"/>
</dbReference>
<feature type="region of interest" description="Disordered" evidence="8">
    <location>
        <begin position="367"/>
        <end position="389"/>
    </location>
</feature>
<reference evidence="12" key="1">
    <citation type="submission" date="2019-11" db="EMBL/GenBank/DDBJ databases">
        <title>Genomic insights into an expanded diversity of filamentous marine cyanobacteria reveals the extraordinary biosynthetic potential of Moorea and Okeania.</title>
        <authorList>
            <person name="Ferreira Leao T."/>
            <person name="Wang M."/>
            <person name="Moss N."/>
            <person name="Da Silva R."/>
            <person name="Sanders J."/>
            <person name="Nurk S."/>
            <person name="Gurevich A."/>
            <person name="Humphrey G."/>
            <person name="Reher R."/>
            <person name="Zhu Q."/>
            <person name="Belda-Ferre P."/>
            <person name="Glukhov E."/>
            <person name="Rex R."/>
            <person name="Dorrestein P.C."/>
            <person name="Knight R."/>
            <person name="Pevzner P."/>
            <person name="Gerwick W.H."/>
            <person name="Gerwick L."/>
        </authorList>
    </citation>
    <scope>NUCLEOTIDE SEQUENCE</scope>
    <source>
        <strain evidence="12">SIO1C4</strain>
    </source>
</reference>
<feature type="domain" description="Probable transposase IS891/IS1136/IS1341" evidence="9">
    <location>
        <begin position="170"/>
        <end position="284"/>
    </location>
</feature>
<dbReference type="Pfam" id="PF07282">
    <property type="entry name" value="Cas12f1-like_TNB"/>
    <property type="match status" value="1"/>
</dbReference>
<evidence type="ECO:0000259" key="10">
    <source>
        <dbReference type="Pfam" id="PF07282"/>
    </source>
</evidence>
<dbReference type="InterPro" id="IPR010095">
    <property type="entry name" value="Cas12f1-like_TNB"/>
</dbReference>
<dbReference type="Pfam" id="PF01385">
    <property type="entry name" value="OrfB_IS605"/>
    <property type="match status" value="1"/>
</dbReference>
<gene>
    <name evidence="12" type="primary">tnpB</name>
    <name evidence="12" type="ORF">F6J89_22240</name>
</gene>
<keyword evidence="6" id="KW-0238">DNA-binding</keyword>
<comment type="similarity">
    <text evidence="2">In the N-terminal section; belongs to the transposase 2 family.</text>
</comment>
<dbReference type="NCBIfam" id="NF040570">
    <property type="entry name" value="guided_TnpB"/>
    <property type="match status" value="1"/>
</dbReference>
<dbReference type="PANTHER" id="PTHR30405:SF25">
    <property type="entry name" value="RNA-GUIDED DNA ENDONUCLEASE INSQ-RELATED"/>
    <property type="match status" value="1"/>
</dbReference>
<keyword evidence="5" id="KW-0862">Zinc</keyword>
<keyword evidence="4" id="KW-0479">Metal-binding</keyword>
<dbReference type="Pfam" id="PF12323">
    <property type="entry name" value="HTH_OrfB_IS605"/>
    <property type="match status" value="1"/>
</dbReference>
<keyword evidence="7" id="KW-0233">DNA recombination</keyword>
<evidence type="ECO:0000256" key="4">
    <source>
        <dbReference type="ARBA" id="ARBA00022723"/>
    </source>
</evidence>
<evidence type="ECO:0000259" key="9">
    <source>
        <dbReference type="Pfam" id="PF01385"/>
    </source>
</evidence>
<feature type="compositionally biased region" description="Basic and acidic residues" evidence="8">
    <location>
        <begin position="369"/>
        <end position="381"/>
    </location>
</feature>
<evidence type="ECO:0000256" key="7">
    <source>
        <dbReference type="ARBA" id="ARBA00023172"/>
    </source>
</evidence>
<evidence type="ECO:0000256" key="6">
    <source>
        <dbReference type="ARBA" id="ARBA00023125"/>
    </source>
</evidence>
<proteinExistence type="inferred from homology"/>
<dbReference type="InterPro" id="IPR001959">
    <property type="entry name" value="Transposase"/>
</dbReference>
<dbReference type="GO" id="GO:0006310">
    <property type="term" value="P:DNA recombination"/>
    <property type="evidence" value="ECO:0007669"/>
    <property type="project" value="UniProtKB-KW"/>
</dbReference>
<dbReference type="AlphaFoldDB" id="A0A6B3N9I3"/>
<organism evidence="12">
    <name type="scientific">Symploca sp. SIO1C4</name>
    <dbReference type="NCBI Taxonomy" id="2607765"/>
    <lineage>
        <taxon>Bacteria</taxon>
        <taxon>Bacillati</taxon>
        <taxon>Cyanobacteriota</taxon>
        <taxon>Cyanophyceae</taxon>
        <taxon>Coleofasciculales</taxon>
        <taxon>Coleofasciculaceae</taxon>
        <taxon>Symploca</taxon>
    </lineage>
</organism>
<comment type="similarity">
    <text evidence="1">In the C-terminal section; belongs to the transposase 35 family.</text>
</comment>
<dbReference type="EMBL" id="JAAHFQ010000516">
    <property type="protein sequence ID" value="NER30266.1"/>
    <property type="molecule type" value="Genomic_DNA"/>
</dbReference>
<dbReference type="InterPro" id="IPR021027">
    <property type="entry name" value="Transposase_put_HTH"/>
</dbReference>
<dbReference type="GO" id="GO:0032196">
    <property type="term" value="P:transposition"/>
    <property type="evidence" value="ECO:0007669"/>
    <property type="project" value="UniProtKB-KW"/>
</dbReference>
<feature type="domain" description="Transposase putative helix-turn-helix" evidence="11">
    <location>
        <begin position="1"/>
        <end position="45"/>
    </location>
</feature>